<reference evidence="2" key="1">
    <citation type="submission" date="2021-10" db="EMBL/GenBank/DDBJ databases">
        <authorList>
            <person name="Piombo E."/>
        </authorList>
    </citation>
    <scope>NUCLEOTIDE SEQUENCE</scope>
</reference>
<dbReference type="AlphaFoldDB" id="A0A9N9VUD5"/>
<dbReference type="InterPro" id="IPR012942">
    <property type="entry name" value="SRR1-like"/>
</dbReference>
<dbReference type="Proteomes" id="UP000696573">
    <property type="component" value="Unassembled WGS sequence"/>
</dbReference>
<dbReference type="PANTHER" id="PTHR42080">
    <property type="entry name" value="SRR1 DOMAIN-CONTAINING PROTEIN"/>
    <property type="match status" value="1"/>
</dbReference>
<comment type="caution">
    <text evidence="2">The sequence shown here is derived from an EMBL/GenBank/DDBJ whole genome shotgun (WGS) entry which is preliminary data.</text>
</comment>
<dbReference type="EMBL" id="CABFNQ020000741">
    <property type="protein sequence ID" value="CAH0031156.1"/>
    <property type="molecule type" value="Genomic_DNA"/>
</dbReference>
<name>A0A9N9VUD5_9HYPO</name>
<feature type="non-terminal residue" evidence="2">
    <location>
        <position position="223"/>
    </location>
</feature>
<dbReference type="OrthoDB" id="10398989at2759"/>
<sequence>CFGLGSLGWSIEIEDERYEPENRVYSAIIQHAAALTIAKVIGNGLGVGGFTVFCQDPIYNDTDKRLLAKAVGGRGSLGFTYIDENTVVFSCHLNIPVKQVAADLHLYEYLRDISHIDMTKAPSSIVTPFLRTKNRQSFHQLTSGQLFFIRGQKLVHPPEHYTLVWLCGTIMDSPGAGTQKCQSYETDLTSSRRTRMGDACYTPKGSVTRPSFTFGPTHWIQRL</sequence>
<gene>
    <name evidence="2" type="ORF">CRHIZ90672A_00009760</name>
</gene>
<accession>A0A9N9VUD5</accession>
<evidence type="ECO:0000313" key="3">
    <source>
        <dbReference type="Proteomes" id="UP000696573"/>
    </source>
</evidence>
<evidence type="ECO:0000259" key="1">
    <source>
        <dbReference type="Pfam" id="PF07985"/>
    </source>
</evidence>
<dbReference type="Pfam" id="PF07985">
    <property type="entry name" value="SRR1"/>
    <property type="match status" value="1"/>
</dbReference>
<evidence type="ECO:0000313" key="2">
    <source>
        <dbReference type="EMBL" id="CAH0031156.1"/>
    </source>
</evidence>
<dbReference type="PANTHER" id="PTHR42080:SF1">
    <property type="entry name" value="SRR1-LIKE DOMAIN-CONTAINING PROTEIN"/>
    <property type="match status" value="1"/>
</dbReference>
<feature type="domain" description="SRR1-like" evidence="1">
    <location>
        <begin position="1"/>
        <end position="95"/>
    </location>
</feature>
<proteinExistence type="predicted"/>
<feature type="non-terminal residue" evidence="2">
    <location>
        <position position="1"/>
    </location>
</feature>
<protein>
    <recommendedName>
        <fullName evidence="1">SRR1-like domain-containing protein</fullName>
    </recommendedName>
</protein>
<organism evidence="2 3">
    <name type="scientific">Clonostachys rhizophaga</name>
    <dbReference type="NCBI Taxonomy" id="160324"/>
    <lineage>
        <taxon>Eukaryota</taxon>
        <taxon>Fungi</taxon>
        <taxon>Dikarya</taxon>
        <taxon>Ascomycota</taxon>
        <taxon>Pezizomycotina</taxon>
        <taxon>Sordariomycetes</taxon>
        <taxon>Hypocreomycetidae</taxon>
        <taxon>Hypocreales</taxon>
        <taxon>Bionectriaceae</taxon>
        <taxon>Clonostachys</taxon>
    </lineage>
</organism>
<keyword evidence="3" id="KW-1185">Reference proteome</keyword>